<feature type="domain" description="DH" evidence="12">
    <location>
        <begin position="64"/>
        <end position="262"/>
    </location>
</feature>
<keyword evidence="5" id="KW-0479">Metal-binding</keyword>
<feature type="region of interest" description="Disordered" evidence="10">
    <location>
        <begin position="668"/>
        <end position="695"/>
    </location>
</feature>
<dbReference type="Gene3D" id="1.20.900.10">
    <property type="entry name" value="Dbl homology (DH) domain"/>
    <property type="match status" value="1"/>
</dbReference>
<dbReference type="Proteomes" id="UP001497482">
    <property type="component" value="Chromosome 14"/>
</dbReference>
<feature type="compositionally biased region" description="Polar residues" evidence="10">
    <location>
        <begin position="888"/>
        <end position="899"/>
    </location>
</feature>
<proteinExistence type="predicted"/>
<dbReference type="SUPFAM" id="SSF48065">
    <property type="entry name" value="DBL homology domain (DH-domain)"/>
    <property type="match status" value="1"/>
</dbReference>
<feature type="region of interest" description="Disordered" evidence="10">
    <location>
        <begin position="708"/>
        <end position="728"/>
    </location>
</feature>
<evidence type="ECO:0000256" key="7">
    <source>
        <dbReference type="ARBA" id="ARBA00022833"/>
    </source>
</evidence>
<feature type="region of interest" description="Disordered" evidence="10">
    <location>
        <begin position="774"/>
        <end position="928"/>
    </location>
</feature>
<dbReference type="CDD" id="cd00160">
    <property type="entry name" value="RhoGEF"/>
    <property type="match status" value="1"/>
</dbReference>
<dbReference type="FunFam" id="1.20.900.10:FF:000004">
    <property type="entry name" value="Rho guanine nucleotide exchange factor 2"/>
    <property type="match status" value="1"/>
</dbReference>
<feature type="region of interest" description="Disordered" evidence="10">
    <location>
        <begin position="544"/>
        <end position="566"/>
    </location>
</feature>
<accession>A0AAV2JUF2</accession>
<dbReference type="GO" id="GO:0008270">
    <property type="term" value="F:zinc ion binding"/>
    <property type="evidence" value="ECO:0007669"/>
    <property type="project" value="UniProtKB-KW"/>
</dbReference>
<dbReference type="PROSITE" id="PS50010">
    <property type="entry name" value="DH_2"/>
    <property type="match status" value="1"/>
</dbReference>
<evidence type="ECO:0000256" key="6">
    <source>
        <dbReference type="ARBA" id="ARBA00022771"/>
    </source>
</evidence>
<evidence type="ECO:0000259" key="12">
    <source>
        <dbReference type="PROSITE" id="PS50010"/>
    </source>
</evidence>
<evidence type="ECO:0000256" key="9">
    <source>
        <dbReference type="SAM" id="Coils"/>
    </source>
</evidence>
<comment type="subcellular location">
    <subcellularLocation>
        <location evidence="1">Cytoplasm</location>
    </subcellularLocation>
</comment>
<evidence type="ECO:0000256" key="8">
    <source>
        <dbReference type="ARBA" id="ARBA00023054"/>
    </source>
</evidence>
<evidence type="ECO:0000259" key="11">
    <source>
        <dbReference type="PROSITE" id="PS50003"/>
    </source>
</evidence>
<dbReference type="InterPro" id="IPR001849">
    <property type="entry name" value="PH_domain"/>
</dbReference>
<dbReference type="InterPro" id="IPR051632">
    <property type="entry name" value="Rho_GEF"/>
</dbReference>
<dbReference type="GO" id="GO:0005085">
    <property type="term" value="F:guanyl-nucleotide exchange factor activity"/>
    <property type="evidence" value="ECO:0007669"/>
    <property type="project" value="UniProtKB-KW"/>
</dbReference>
<keyword evidence="3" id="KW-0597">Phosphoprotein</keyword>
<dbReference type="PROSITE" id="PS50003">
    <property type="entry name" value="PH_DOMAIN"/>
    <property type="match status" value="1"/>
</dbReference>
<evidence type="ECO:0000313" key="13">
    <source>
        <dbReference type="EMBL" id="CAL1580383.1"/>
    </source>
</evidence>
<dbReference type="SMART" id="SM00325">
    <property type="entry name" value="RhoGEF"/>
    <property type="match status" value="1"/>
</dbReference>
<evidence type="ECO:0000256" key="5">
    <source>
        <dbReference type="ARBA" id="ARBA00022723"/>
    </source>
</evidence>
<dbReference type="SUPFAM" id="SSF50729">
    <property type="entry name" value="PH domain-like"/>
    <property type="match status" value="1"/>
</dbReference>
<dbReference type="EMBL" id="OZ035836">
    <property type="protein sequence ID" value="CAL1580383.1"/>
    <property type="molecule type" value="Genomic_DNA"/>
</dbReference>
<feature type="domain" description="PH" evidence="11">
    <location>
        <begin position="304"/>
        <end position="403"/>
    </location>
</feature>
<keyword evidence="14" id="KW-1185">Reference proteome</keyword>
<keyword evidence="6" id="KW-0863">Zinc-finger</keyword>
<dbReference type="InterPro" id="IPR035899">
    <property type="entry name" value="DBL_dom_sf"/>
</dbReference>
<feature type="compositionally biased region" description="Basic and acidic residues" evidence="10">
    <location>
        <begin position="708"/>
        <end position="721"/>
    </location>
</feature>
<organism evidence="13 14">
    <name type="scientific">Knipowitschia caucasica</name>
    <name type="common">Caucasian dwarf goby</name>
    <name type="synonym">Pomatoschistus caucasicus</name>
    <dbReference type="NCBI Taxonomy" id="637954"/>
    <lineage>
        <taxon>Eukaryota</taxon>
        <taxon>Metazoa</taxon>
        <taxon>Chordata</taxon>
        <taxon>Craniata</taxon>
        <taxon>Vertebrata</taxon>
        <taxon>Euteleostomi</taxon>
        <taxon>Actinopterygii</taxon>
        <taxon>Neopterygii</taxon>
        <taxon>Teleostei</taxon>
        <taxon>Neoteleostei</taxon>
        <taxon>Acanthomorphata</taxon>
        <taxon>Gobiaria</taxon>
        <taxon>Gobiiformes</taxon>
        <taxon>Gobioidei</taxon>
        <taxon>Gobiidae</taxon>
        <taxon>Gobiinae</taxon>
        <taxon>Knipowitschia</taxon>
    </lineage>
</organism>
<gene>
    <name evidence="13" type="ORF">KC01_LOCUS11232</name>
</gene>
<dbReference type="AlphaFoldDB" id="A0AAV2JUF2"/>
<dbReference type="Pfam" id="PF00621">
    <property type="entry name" value="RhoGEF"/>
    <property type="match status" value="1"/>
</dbReference>
<keyword evidence="4" id="KW-0344">Guanine-nucleotide releasing factor</keyword>
<dbReference type="PANTHER" id="PTHR13944:SF23">
    <property type="entry name" value="RHO GUANINE NUCLEOTIDE EXCHANGE FACTOR 18"/>
    <property type="match status" value="1"/>
</dbReference>
<evidence type="ECO:0000256" key="1">
    <source>
        <dbReference type="ARBA" id="ARBA00004496"/>
    </source>
</evidence>
<evidence type="ECO:0000256" key="2">
    <source>
        <dbReference type="ARBA" id="ARBA00022490"/>
    </source>
</evidence>
<evidence type="ECO:0000313" key="14">
    <source>
        <dbReference type="Proteomes" id="UP001497482"/>
    </source>
</evidence>
<keyword evidence="2" id="KW-0963">Cytoplasm</keyword>
<dbReference type="Pfam" id="PF17838">
    <property type="entry name" value="PH_16"/>
    <property type="match status" value="1"/>
</dbReference>
<feature type="compositionally biased region" description="Basic residues" evidence="10">
    <location>
        <begin position="830"/>
        <end position="841"/>
    </location>
</feature>
<feature type="region of interest" description="Disordered" evidence="10">
    <location>
        <begin position="599"/>
        <end position="625"/>
    </location>
</feature>
<evidence type="ECO:0000256" key="4">
    <source>
        <dbReference type="ARBA" id="ARBA00022658"/>
    </source>
</evidence>
<name>A0AAV2JUF2_KNICA</name>
<keyword evidence="8 9" id="KW-0175">Coiled coil</keyword>
<reference evidence="13 14" key="1">
    <citation type="submission" date="2024-04" db="EMBL/GenBank/DDBJ databases">
        <authorList>
            <person name="Waldvogel A.-M."/>
            <person name="Schoenle A."/>
        </authorList>
    </citation>
    <scope>NUCLEOTIDE SEQUENCE [LARGE SCALE GENOMIC DNA]</scope>
</reference>
<sequence length="928" mass="107150">MDEFDVHGRQRFSFDESDSINDQDSHYTQLQQELESDALNLEVETWSLAVDQSYIKDLSKEAVKRQEVIYELMQTEMHHVHTLKILLYVYMYELKQSGLVDDQRLERLFPAVDALLSHHQHFLDGLKRRQRQSQEMEGDNNNYQITQLGDIIITQFSGSVGEGMKQCYSIFCGHQNDATKFYKEQLQNSKKFHNHIKKIGQLPVVRRKGIPECFLLVTQRITKYPVLIERLIKNTEADSDEHKSLVHGLSLIKDTIEQVNSQVRDYEQVLRLREICSRLEPKSQGRVSEERVFRREDLMLNNRSLLHEGAVVWRTPGRQKEIHAVLLSDVLILLQEKDQKYVFATMDKTPPVISLRGLIVREVALTDKGMYLICSCTSNMYEIHTSSNKERDVWIHHIREAVNSFIDEEELYGEETVQLQKFQRNLKECDEKLRQIVEMKQQICVSQFEAVTGHECPHTGLLLRADATDLQQGETLLQEAISEVESLQNLLMMKINQKQSEKLDSFGDINDDCTPNSNGDVVYDPEPPTDLPFEETVYSEGLELSADGDDTGVPQSSITKEPLPEEDTHLVYERTVLLAQRLNSLQVVFLRHSSEVELLRASQSKSKRSARGSALLEQENQRNLERQKQELSNLHKMQEQQREEQQRWERERERQMVQLEVLQEEVQKKEDECRRREERLKEERTELETHRDHYQQDLERLRESLKSLERDRDRHEQEKKKVEKLKRHMSLANPSLNVDDPKSLLSYSSFRSTASSVGNITAAPYVKLSKAEPKEFPPKVPPRGESISPKPSKPYVPIQLRSTTNNASPVLRPGGTIEQVIPTKLEVSSKKPKTKPSHKRTNSAANIDVRELVPIRASGKEGGSLRAHRTSSPQRIYKTDLFTPPGPSQNIKPSPSFASHTREREAPPPAPPPFPKDLDPLLPKEIFL</sequence>
<evidence type="ECO:0000256" key="3">
    <source>
        <dbReference type="ARBA" id="ARBA00022553"/>
    </source>
</evidence>
<dbReference type="PANTHER" id="PTHR13944">
    <property type="entry name" value="AGAP007712-PA"/>
    <property type="match status" value="1"/>
</dbReference>
<dbReference type="GO" id="GO:0005886">
    <property type="term" value="C:plasma membrane"/>
    <property type="evidence" value="ECO:0007669"/>
    <property type="project" value="TreeGrafter"/>
</dbReference>
<dbReference type="InterPro" id="IPR011993">
    <property type="entry name" value="PH-like_dom_sf"/>
</dbReference>
<dbReference type="SMART" id="SM00233">
    <property type="entry name" value="PH"/>
    <property type="match status" value="1"/>
</dbReference>
<dbReference type="InterPro" id="IPR041020">
    <property type="entry name" value="PH_16"/>
</dbReference>
<protein>
    <recommendedName>
        <fullName evidence="15">Rho guanine nucleotide exchange factor 18</fullName>
    </recommendedName>
</protein>
<evidence type="ECO:0000256" key="10">
    <source>
        <dbReference type="SAM" id="MobiDB-lite"/>
    </source>
</evidence>
<keyword evidence="7" id="KW-0862">Zinc</keyword>
<feature type="coiled-coil region" evidence="9">
    <location>
        <begin position="470"/>
        <end position="497"/>
    </location>
</feature>
<dbReference type="InterPro" id="IPR000219">
    <property type="entry name" value="DH_dom"/>
</dbReference>
<dbReference type="GO" id="GO:0035023">
    <property type="term" value="P:regulation of Rho protein signal transduction"/>
    <property type="evidence" value="ECO:0007669"/>
    <property type="project" value="TreeGrafter"/>
</dbReference>
<dbReference type="Gene3D" id="2.30.29.30">
    <property type="entry name" value="Pleckstrin-homology domain (PH domain)/Phosphotyrosine-binding domain (PTB)"/>
    <property type="match status" value="1"/>
</dbReference>
<dbReference type="GO" id="GO:0005737">
    <property type="term" value="C:cytoplasm"/>
    <property type="evidence" value="ECO:0007669"/>
    <property type="project" value="UniProtKB-SubCell"/>
</dbReference>
<evidence type="ECO:0008006" key="15">
    <source>
        <dbReference type="Google" id="ProtNLM"/>
    </source>
</evidence>